<evidence type="ECO:0000256" key="7">
    <source>
        <dbReference type="SAM" id="Phobius"/>
    </source>
</evidence>
<keyword evidence="7" id="KW-0812">Transmembrane</keyword>
<dbReference type="PANTHER" id="PTHR19271:SF16">
    <property type="entry name" value="CYTOCHROME B"/>
    <property type="match status" value="1"/>
</dbReference>
<keyword evidence="7" id="KW-1133">Transmembrane helix</keyword>
<dbReference type="EMBL" id="JAGSOV010000024">
    <property type="protein sequence ID" value="MCO1655842.1"/>
    <property type="molecule type" value="Genomic_DNA"/>
</dbReference>
<organism evidence="9 10">
    <name type="scientific">Pseudonocardia humida</name>
    <dbReference type="NCBI Taxonomy" id="2800819"/>
    <lineage>
        <taxon>Bacteria</taxon>
        <taxon>Bacillati</taxon>
        <taxon>Actinomycetota</taxon>
        <taxon>Actinomycetes</taxon>
        <taxon>Pseudonocardiales</taxon>
        <taxon>Pseudonocardiaceae</taxon>
        <taxon>Pseudonocardia</taxon>
    </lineage>
</organism>
<proteinExistence type="predicted"/>
<dbReference type="InterPro" id="IPR016174">
    <property type="entry name" value="Di-haem_cyt_TM"/>
</dbReference>
<evidence type="ECO:0000313" key="10">
    <source>
        <dbReference type="Proteomes" id="UP001165283"/>
    </source>
</evidence>
<accession>A0ABT0ZYM4</accession>
<dbReference type="PROSITE" id="PS51002">
    <property type="entry name" value="CYTB_NTER"/>
    <property type="match status" value="1"/>
</dbReference>
<feature type="transmembrane region" description="Helical" evidence="7">
    <location>
        <begin position="117"/>
        <end position="138"/>
    </location>
</feature>
<reference evidence="9" key="1">
    <citation type="submission" date="2021-04" db="EMBL/GenBank/DDBJ databases">
        <title>Pseudonocardia sp. nov., isolated from sandy soil of mangrove forest.</title>
        <authorList>
            <person name="Zan Z."/>
            <person name="Huang R."/>
            <person name="Liu W."/>
        </authorList>
    </citation>
    <scope>NUCLEOTIDE SEQUENCE</scope>
    <source>
        <strain evidence="9">S2-4</strain>
    </source>
</reference>
<feature type="transmembrane region" description="Helical" evidence="7">
    <location>
        <begin position="54"/>
        <end position="73"/>
    </location>
</feature>
<evidence type="ECO:0000256" key="5">
    <source>
        <dbReference type="ARBA" id="ARBA00029568"/>
    </source>
</evidence>
<feature type="domain" description="Cytochrome b/b6 N-terminal region profile" evidence="8">
    <location>
        <begin position="21"/>
        <end position="247"/>
    </location>
</feature>
<evidence type="ECO:0000256" key="6">
    <source>
        <dbReference type="SAM" id="MobiDB-lite"/>
    </source>
</evidence>
<keyword evidence="7" id="KW-0472">Membrane</keyword>
<protein>
    <recommendedName>
        <fullName evidence="3">Cytochrome bc1 complex cytochrome b subunit</fullName>
        <ecNumber evidence="2">7.1.1.8</ecNumber>
    </recommendedName>
    <alternativeName>
        <fullName evidence="5">Cytochrome bc1 reductase complex subunit QcrB</fullName>
    </alternativeName>
</protein>
<feature type="transmembrane region" description="Helical" evidence="7">
    <location>
        <begin position="379"/>
        <end position="398"/>
    </location>
</feature>
<dbReference type="RefSeq" id="WP_252438004.1">
    <property type="nucleotide sequence ID" value="NZ_JAGSOV010000024.1"/>
</dbReference>
<comment type="cofactor">
    <cofactor evidence="1">
        <name>heme</name>
        <dbReference type="ChEBI" id="CHEBI:30413"/>
    </cofactor>
</comment>
<evidence type="ECO:0000313" key="9">
    <source>
        <dbReference type="EMBL" id="MCO1655842.1"/>
    </source>
</evidence>
<evidence type="ECO:0000256" key="1">
    <source>
        <dbReference type="ARBA" id="ARBA00001971"/>
    </source>
</evidence>
<feature type="transmembrane region" description="Helical" evidence="7">
    <location>
        <begin position="150"/>
        <end position="170"/>
    </location>
</feature>
<feature type="transmembrane region" description="Helical" evidence="7">
    <location>
        <begin position="216"/>
        <end position="240"/>
    </location>
</feature>
<dbReference type="Pfam" id="PF13631">
    <property type="entry name" value="Cytochrom_B_N_2"/>
    <property type="match status" value="1"/>
</dbReference>
<evidence type="ECO:0000259" key="8">
    <source>
        <dbReference type="PROSITE" id="PS51002"/>
    </source>
</evidence>
<feature type="transmembrane region" description="Helical" evidence="7">
    <location>
        <begin position="418"/>
        <end position="436"/>
    </location>
</feature>
<dbReference type="Gene3D" id="1.20.810.10">
    <property type="entry name" value="Cytochrome Bc1 Complex, Chain C"/>
    <property type="match status" value="1"/>
</dbReference>
<evidence type="ECO:0000256" key="2">
    <source>
        <dbReference type="ARBA" id="ARBA00012951"/>
    </source>
</evidence>
<evidence type="ECO:0000256" key="3">
    <source>
        <dbReference type="ARBA" id="ARBA00016116"/>
    </source>
</evidence>
<keyword evidence="10" id="KW-1185">Reference proteome</keyword>
<feature type="compositionally biased region" description="Basic and acidic residues" evidence="6">
    <location>
        <begin position="525"/>
        <end position="555"/>
    </location>
</feature>
<gene>
    <name evidence="9" type="ORF">KDL28_12335</name>
</gene>
<name>A0ABT0ZYM4_9PSEU</name>
<dbReference type="SUPFAM" id="SSF81342">
    <property type="entry name" value="Transmembrane di-heme cytochromes"/>
    <property type="match status" value="1"/>
</dbReference>
<evidence type="ECO:0000256" key="4">
    <source>
        <dbReference type="ARBA" id="ARBA00029351"/>
    </source>
</evidence>
<dbReference type="Proteomes" id="UP001165283">
    <property type="component" value="Unassembled WGS sequence"/>
</dbReference>
<comment type="catalytic activity">
    <reaction evidence="4">
        <text>a quinol + 2 Fe(III)-[cytochrome c](out) = a quinone + 2 Fe(II)-[cytochrome c](out) + 2 H(+)(out)</text>
        <dbReference type="Rhea" id="RHEA:11484"/>
        <dbReference type="Rhea" id="RHEA-COMP:10350"/>
        <dbReference type="Rhea" id="RHEA-COMP:14399"/>
        <dbReference type="ChEBI" id="CHEBI:15378"/>
        <dbReference type="ChEBI" id="CHEBI:24646"/>
        <dbReference type="ChEBI" id="CHEBI:29033"/>
        <dbReference type="ChEBI" id="CHEBI:29034"/>
        <dbReference type="ChEBI" id="CHEBI:132124"/>
        <dbReference type="EC" id="7.1.1.8"/>
    </reaction>
</comment>
<feature type="transmembrane region" description="Helical" evidence="7">
    <location>
        <begin position="261"/>
        <end position="287"/>
    </location>
</feature>
<dbReference type="PANTHER" id="PTHR19271">
    <property type="entry name" value="CYTOCHROME B"/>
    <property type="match status" value="1"/>
</dbReference>
<dbReference type="EC" id="7.1.1.8" evidence="2"/>
<dbReference type="InterPro" id="IPR005797">
    <property type="entry name" value="Cyt_b/b6_N"/>
</dbReference>
<feature type="region of interest" description="Disordered" evidence="6">
    <location>
        <begin position="495"/>
        <end position="571"/>
    </location>
</feature>
<sequence length="571" mass="62963">MSSITTPTTSSGGLKARAASSLDELDQRYHPAAGLRKQFNKVFPTHWSFMLGEIALYSFIVLLLSGTYLGLFFDPSMVEVTYNGPFDNLRGVHMSRAYESALEISFEYRGGLFVRQIHHWSALLFMASMFAHMFRTFFTGAFRKPREANWIIGILLIFIGTFEGFSGYSLPDDLLSGTGLRIASGITLSVPVIGTWTNWILFGSEFPGTEIIPRLYIVHVLLLPGILLALIAAHVGLVWYQKHTQFPGPGRTEKNVVGVRILPAFAAKGGAFFAVSVGVMGLMAGLFQINPIWNIGPYNPSQVSAGSQPDFYMGWSDGMARLWPAWEFTIGDYTIPATFIPTAGFLPVIFVLAGAYPSIERRFTKDNALHNLLQRPRDVPVRTSLGVMAIAFYFVLLVSSANDWFAYFFDVSLNATTWMGRIGLLVVPPIAYWVTYRICLGLQRGDRAVLEHGIETGIIKRLPHGEFIEVHQPLAGVDDHGHAIPLEYQGAPVPKRMNQLGMGGAPVPGSLLTPDPPEQTAALEQARREEEALEAARNRGDDGDANRVGRVEERQALAGRPDAGRPKDLTD</sequence>
<feature type="transmembrane region" description="Helical" evidence="7">
    <location>
        <begin position="333"/>
        <end position="359"/>
    </location>
</feature>
<feature type="compositionally biased region" description="Basic and acidic residues" evidence="6">
    <location>
        <begin position="562"/>
        <end position="571"/>
    </location>
</feature>
<dbReference type="InterPro" id="IPR027387">
    <property type="entry name" value="Cytb/b6-like_sf"/>
</dbReference>
<comment type="caution">
    <text evidence="9">The sequence shown here is derived from an EMBL/GenBank/DDBJ whole genome shotgun (WGS) entry which is preliminary data.</text>
</comment>